<organism evidence="1 2">
    <name type="scientific">Gibbsiella dentisursi</name>
    <dbReference type="NCBI Taxonomy" id="796890"/>
    <lineage>
        <taxon>Bacteria</taxon>
        <taxon>Pseudomonadati</taxon>
        <taxon>Pseudomonadota</taxon>
        <taxon>Gammaproteobacteria</taxon>
        <taxon>Enterobacterales</taxon>
        <taxon>Yersiniaceae</taxon>
        <taxon>Gibbsiella</taxon>
    </lineage>
</organism>
<sequence>MNNQGETPLNVVDAVAGIAPGSALYAVRRARPEFVDGVEACRATVLWPKNDQGIPSALRIALAQRIARLSGNPAQAAFYHTLAQGDAYQAIANGGSPSAEDTWLAAIVRHSDHVTLQPRHSTDQHIHTLAEAGLNAPQIVALTELIAFVNFESRVMAGLQLLGAL</sequence>
<keyword evidence="2" id="KW-1185">Reference proteome</keyword>
<protein>
    <submittedName>
        <fullName evidence="1">Esterase</fullName>
    </submittedName>
</protein>
<dbReference type="Gene3D" id="1.20.1290.10">
    <property type="entry name" value="AhpD-like"/>
    <property type="match status" value="1"/>
</dbReference>
<name>A0ABP7LRB3_9GAMM</name>
<gene>
    <name evidence="1" type="ORF">GCM10022405_35450</name>
</gene>
<dbReference type="EMBL" id="BAABDG010000007">
    <property type="protein sequence ID" value="GAA3907130.1"/>
    <property type="molecule type" value="Genomic_DNA"/>
</dbReference>
<accession>A0ABP7LRB3</accession>
<reference evidence="2" key="1">
    <citation type="journal article" date="2019" name="Int. J. Syst. Evol. Microbiol.">
        <title>The Global Catalogue of Microorganisms (GCM) 10K type strain sequencing project: providing services to taxonomists for standard genome sequencing and annotation.</title>
        <authorList>
            <consortium name="The Broad Institute Genomics Platform"/>
            <consortium name="The Broad Institute Genome Sequencing Center for Infectious Disease"/>
            <person name="Wu L."/>
            <person name="Ma J."/>
        </authorList>
    </citation>
    <scope>NUCLEOTIDE SEQUENCE [LARGE SCALE GENOMIC DNA]</scope>
    <source>
        <strain evidence="2">JCM 17201</strain>
    </source>
</reference>
<dbReference type="SUPFAM" id="SSF69118">
    <property type="entry name" value="AhpD-like"/>
    <property type="match status" value="1"/>
</dbReference>
<comment type="caution">
    <text evidence="1">The sequence shown here is derived from an EMBL/GenBank/DDBJ whole genome shotgun (WGS) entry which is preliminary data.</text>
</comment>
<dbReference type="Proteomes" id="UP001499994">
    <property type="component" value="Unassembled WGS sequence"/>
</dbReference>
<dbReference type="InterPro" id="IPR029032">
    <property type="entry name" value="AhpD-like"/>
</dbReference>
<proteinExistence type="predicted"/>
<evidence type="ECO:0000313" key="2">
    <source>
        <dbReference type="Proteomes" id="UP001499994"/>
    </source>
</evidence>
<evidence type="ECO:0000313" key="1">
    <source>
        <dbReference type="EMBL" id="GAA3907130.1"/>
    </source>
</evidence>
<dbReference type="RefSeq" id="WP_346082357.1">
    <property type="nucleotide sequence ID" value="NZ_BAABDG010000007.1"/>
</dbReference>